<dbReference type="InterPro" id="IPR006035">
    <property type="entry name" value="Ureohydrolase"/>
</dbReference>
<dbReference type="Proteomes" id="UP000199492">
    <property type="component" value="Unassembled WGS sequence"/>
</dbReference>
<dbReference type="Gene3D" id="3.40.800.10">
    <property type="entry name" value="Ureohydrolase domain"/>
    <property type="match status" value="1"/>
</dbReference>
<dbReference type="RefSeq" id="WP_092466789.1">
    <property type="nucleotide sequence ID" value="NZ_FNCZ01000001.1"/>
</dbReference>
<dbReference type="CDD" id="cd09988">
    <property type="entry name" value="Formimidoylglutamase"/>
    <property type="match status" value="1"/>
</dbReference>
<dbReference type="AlphaFoldDB" id="A0A1G7ZK69"/>
<dbReference type="GO" id="GO:0008783">
    <property type="term" value="F:agmatinase activity"/>
    <property type="evidence" value="ECO:0007669"/>
    <property type="project" value="TreeGrafter"/>
</dbReference>
<dbReference type="PANTHER" id="PTHR11358">
    <property type="entry name" value="ARGINASE/AGMATINASE"/>
    <property type="match status" value="1"/>
</dbReference>
<dbReference type="GO" id="GO:0033389">
    <property type="term" value="P:putrescine biosynthetic process from arginine, via agmatine"/>
    <property type="evidence" value="ECO:0007669"/>
    <property type="project" value="TreeGrafter"/>
</dbReference>
<dbReference type="STRING" id="262004.SAMN04489796_1011357"/>
<evidence type="ECO:0000313" key="5">
    <source>
        <dbReference type="Proteomes" id="UP000199492"/>
    </source>
</evidence>
<protein>
    <submittedName>
        <fullName evidence="4">Arginase family enzyme</fullName>
    </submittedName>
</protein>
<dbReference type="PROSITE" id="PS51409">
    <property type="entry name" value="ARGINASE_2"/>
    <property type="match status" value="1"/>
</dbReference>
<dbReference type="PANTHER" id="PTHR11358:SF26">
    <property type="entry name" value="GUANIDINO ACID HYDROLASE, MITOCHONDRIAL"/>
    <property type="match status" value="1"/>
</dbReference>
<organism evidence="4 5">
    <name type="scientific">Winogradskyella thalassocola</name>
    <dbReference type="NCBI Taxonomy" id="262004"/>
    <lineage>
        <taxon>Bacteria</taxon>
        <taxon>Pseudomonadati</taxon>
        <taxon>Bacteroidota</taxon>
        <taxon>Flavobacteriia</taxon>
        <taxon>Flavobacteriales</taxon>
        <taxon>Flavobacteriaceae</taxon>
        <taxon>Winogradskyella</taxon>
    </lineage>
</organism>
<name>A0A1G7ZK69_9FLAO</name>
<evidence type="ECO:0000256" key="2">
    <source>
        <dbReference type="ARBA" id="ARBA00022801"/>
    </source>
</evidence>
<accession>A0A1G7ZK69</accession>
<keyword evidence="2" id="KW-0378">Hydrolase</keyword>
<comment type="similarity">
    <text evidence="3">Belongs to the arginase family.</text>
</comment>
<dbReference type="InterPro" id="IPR023696">
    <property type="entry name" value="Ureohydrolase_dom_sf"/>
</dbReference>
<sequence>MNFNFLTPISDAVLAHNELTAQQALGKKIKVHSRQNGIPDLENVQMAIIGVQENRNDVNYIGARINFDSIRKTLYALFPGNWHTTLADLGDIEPGETVEDTYFAIRTAISVLVEKKIIPIVLGGSQDLTYANYRAYDSLLPMVNIVSVDTNFDLGDANLPIKNNSYVGKVIVEEPYNLFNYSTIGYQTYFNSQEEIDLIEKLYFEAYRLGEISGDISRVEPLMRDAHIVSVDLKSVRASEVSDNQKYSPNGFSGKEICAISRYAGISNKVSSFGIYEYQGSKNDSASSMLIAQMIWYFIEGVNCRVKDDDFNNENHYQKYNVLVEDDELIFYKSLKTGRWWIEIPFLPNVNNKLKKHTLLPCMHSDYVHATQGEIPERWYKAYRKNSF</sequence>
<dbReference type="Pfam" id="PF00491">
    <property type="entry name" value="Arginase"/>
    <property type="match status" value="1"/>
</dbReference>
<keyword evidence="5" id="KW-1185">Reference proteome</keyword>
<dbReference type="GO" id="GO:0046872">
    <property type="term" value="F:metal ion binding"/>
    <property type="evidence" value="ECO:0007669"/>
    <property type="project" value="UniProtKB-KW"/>
</dbReference>
<gene>
    <name evidence="4" type="ORF">SAMN04489796_1011357</name>
</gene>
<reference evidence="5" key="1">
    <citation type="submission" date="2016-10" db="EMBL/GenBank/DDBJ databases">
        <authorList>
            <person name="Varghese N."/>
            <person name="Submissions S."/>
        </authorList>
    </citation>
    <scope>NUCLEOTIDE SEQUENCE [LARGE SCALE GENOMIC DNA]</scope>
    <source>
        <strain evidence="5">DSM 15363</strain>
    </source>
</reference>
<keyword evidence="1" id="KW-0479">Metal-binding</keyword>
<evidence type="ECO:0000256" key="3">
    <source>
        <dbReference type="PROSITE-ProRule" id="PRU00742"/>
    </source>
</evidence>
<evidence type="ECO:0000256" key="1">
    <source>
        <dbReference type="ARBA" id="ARBA00022723"/>
    </source>
</evidence>
<dbReference type="SUPFAM" id="SSF52768">
    <property type="entry name" value="Arginase/deacetylase"/>
    <property type="match status" value="1"/>
</dbReference>
<proteinExistence type="inferred from homology"/>
<evidence type="ECO:0000313" key="4">
    <source>
        <dbReference type="EMBL" id="SDH09049.1"/>
    </source>
</evidence>
<dbReference type="EMBL" id="FNCZ01000001">
    <property type="protein sequence ID" value="SDH09049.1"/>
    <property type="molecule type" value="Genomic_DNA"/>
</dbReference>
<dbReference type="OrthoDB" id="931936at2"/>